<dbReference type="SUPFAM" id="SSF47203">
    <property type="entry name" value="Acyl-CoA dehydrogenase C-terminal domain-like"/>
    <property type="match status" value="1"/>
</dbReference>
<dbReference type="Pfam" id="PF02771">
    <property type="entry name" value="Acyl-CoA_dh_N"/>
    <property type="match status" value="1"/>
</dbReference>
<dbReference type="InterPro" id="IPR006089">
    <property type="entry name" value="Acyl-CoA_DH_CS"/>
</dbReference>
<protein>
    <submittedName>
        <fullName evidence="10">Acyl-CoA dehydrogenase</fullName>
    </submittedName>
</protein>
<dbReference type="PROSITE" id="PS00073">
    <property type="entry name" value="ACYL_COA_DH_2"/>
    <property type="match status" value="1"/>
</dbReference>
<proteinExistence type="inferred from homology"/>
<dbReference type="InterPro" id="IPR036250">
    <property type="entry name" value="AcylCo_DH-like_C"/>
</dbReference>
<dbReference type="AlphaFoldDB" id="A0A437QVP4"/>
<dbReference type="InterPro" id="IPR046373">
    <property type="entry name" value="Acyl-CoA_Oxase/DH_mid-dom_sf"/>
</dbReference>
<dbReference type="InterPro" id="IPR009075">
    <property type="entry name" value="AcylCo_DH/oxidase_C"/>
</dbReference>
<evidence type="ECO:0000256" key="2">
    <source>
        <dbReference type="ARBA" id="ARBA00009347"/>
    </source>
</evidence>
<dbReference type="EMBL" id="SADE01000001">
    <property type="protein sequence ID" value="RVU38604.1"/>
    <property type="molecule type" value="Genomic_DNA"/>
</dbReference>
<evidence type="ECO:0000313" key="11">
    <source>
        <dbReference type="Proteomes" id="UP000287447"/>
    </source>
</evidence>
<dbReference type="PANTHER" id="PTHR43884:SF25">
    <property type="entry name" value="ACYL-COA DEHYDROGENASE YDBM-RELATED"/>
    <property type="match status" value="1"/>
</dbReference>
<dbReference type="FunFam" id="2.40.110.10:FF:000015">
    <property type="entry name" value="Acyl-CoA dehydrogenase"/>
    <property type="match status" value="1"/>
</dbReference>
<evidence type="ECO:0000259" key="9">
    <source>
        <dbReference type="Pfam" id="PF02771"/>
    </source>
</evidence>
<comment type="cofactor">
    <cofactor evidence="1 6">
        <name>FAD</name>
        <dbReference type="ChEBI" id="CHEBI:57692"/>
    </cofactor>
</comment>
<reference evidence="11" key="1">
    <citation type="submission" date="2019-01" db="EMBL/GenBank/DDBJ databases">
        <title>Gri0909 isolated from a small marine red alga.</title>
        <authorList>
            <person name="Kim J."/>
            <person name="Jeong S.E."/>
            <person name="Jeon C.O."/>
        </authorList>
    </citation>
    <scope>NUCLEOTIDE SEQUENCE [LARGE SCALE GENOMIC DNA]</scope>
    <source>
        <strain evidence="11">Gri0909</strain>
    </source>
</reference>
<gene>
    <name evidence="10" type="ORF">EOI86_04815</name>
</gene>
<dbReference type="PANTHER" id="PTHR43884">
    <property type="entry name" value="ACYL-COA DEHYDROGENASE"/>
    <property type="match status" value="1"/>
</dbReference>
<dbReference type="Proteomes" id="UP000287447">
    <property type="component" value="Unassembled WGS sequence"/>
</dbReference>
<keyword evidence="3 6" id="KW-0285">Flavoprotein</keyword>
<keyword evidence="4 6" id="KW-0274">FAD</keyword>
<dbReference type="InterPro" id="IPR037069">
    <property type="entry name" value="AcylCoA_DH/ox_N_sf"/>
</dbReference>
<evidence type="ECO:0000313" key="10">
    <source>
        <dbReference type="EMBL" id="RVU38604.1"/>
    </source>
</evidence>
<evidence type="ECO:0000256" key="1">
    <source>
        <dbReference type="ARBA" id="ARBA00001974"/>
    </source>
</evidence>
<accession>A0A437QVP4</accession>
<sequence length="550" mass="60068">MSFIAVPTQTEAVKDLRDAVMTARIYLDRLRDQLTKHSSSGDRHLQFRRHGYAWMAAYCEAMAAVQFWSENLAEAGRFFELEQLIARASVAEYLNQLRFGVAMSQDEVVRPGDFDEPGDTTCARLADAFGQDPAIARFAQSTVVELGRRIIDASLKRQSYGDFGLDETHTLIANEFEAFSEKEILPNAHGWHEDDALIPDQVVAKLADMGVFGLTVREEFGGTGLGKLAMCIVTEELSRGFLGVGSLGTRSEIAGELIQVNGTAAQKSYYLPKICSGEILPAAVFTEPDTGSDLSRLSTRADRQSNHYIVSGNKTWITHAARSDLMTLLVRTDPNEKGHRGLTMLLADKTRGTDSDPFPDDAISGGEIPVIGYRGLKEYDLAFDGFKVPVDAALGGLEGQGFKQLMNTFESARIQTAARALGVARNALDFGFDYAGTRMQFGNPILSYERVYGKLARILVESMAVRQLTYMAARKKDQGGRSDVEAGMAKLLAARLAWSAADNVLQIHGGIGFAAETPISRLLCDARILSIFEGAAEIQAEIIARGLLGR</sequence>
<dbReference type="InterPro" id="IPR006091">
    <property type="entry name" value="Acyl-CoA_Oxase/DH_mid-dom"/>
</dbReference>
<evidence type="ECO:0000256" key="6">
    <source>
        <dbReference type="RuleBase" id="RU362125"/>
    </source>
</evidence>
<dbReference type="Gene3D" id="1.20.140.10">
    <property type="entry name" value="Butyryl-CoA Dehydrogenase, subunit A, domain 3"/>
    <property type="match status" value="1"/>
</dbReference>
<feature type="domain" description="Acyl-CoA oxidase/dehydrogenase middle" evidence="8">
    <location>
        <begin position="283"/>
        <end position="384"/>
    </location>
</feature>
<dbReference type="InterPro" id="IPR013786">
    <property type="entry name" value="AcylCoA_DH/ox_N"/>
</dbReference>
<dbReference type="OrthoDB" id="5510711at2"/>
<dbReference type="GO" id="GO:0050660">
    <property type="term" value="F:flavin adenine dinucleotide binding"/>
    <property type="evidence" value="ECO:0007669"/>
    <property type="project" value="InterPro"/>
</dbReference>
<dbReference type="Gene3D" id="1.10.540.10">
    <property type="entry name" value="Acyl-CoA dehydrogenase/oxidase, N-terminal domain"/>
    <property type="match status" value="1"/>
</dbReference>
<organism evidence="10 11">
    <name type="scientific">Hwanghaeella grinnelliae</name>
    <dbReference type="NCBI Taxonomy" id="2500179"/>
    <lineage>
        <taxon>Bacteria</taxon>
        <taxon>Pseudomonadati</taxon>
        <taxon>Pseudomonadota</taxon>
        <taxon>Alphaproteobacteria</taxon>
        <taxon>Rhodospirillales</taxon>
        <taxon>Rhodospirillaceae</taxon>
        <taxon>Hwanghaeella</taxon>
    </lineage>
</organism>
<comment type="caution">
    <text evidence="10">The sequence shown here is derived from an EMBL/GenBank/DDBJ whole genome shotgun (WGS) entry which is preliminary data.</text>
</comment>
<evidence type="ECO:0000256" key="5">
    <source>
        <dbReference type="ARBA" id="ARBA00023002"/>
    </source>
</evidence>
<dbReference type="InterPro" id="IPR009100">
    <property type="entry name" value="AcylCoA_DH/oxidase_NM_dom_sf"/>
</dbReference>
<dbReference type="Pfam" id="PF00441">
    <property type="entry name" value="Acyl-CoA_dh_1"/>
    <property type="match status" value="1"/>
</dbReference>
<feature type="domain" description="Acyl-CoA dehydrogenase/oxidase N-terminal" evidence="9">
    <location>
        <begin position="167"/>
        <end position="278"/>
    </location>
</feature>
<evidence type="ECO:0000256" key="4">
    <source>
        <dbReference type="ARBA" id="ARBA00022827"/>
    </source>
</evidence>
<evidence type="ECO:0000256" key="3">
    <source>
        <dbReference type="ARBA" id="ARBA00022630"/>
    </source>
</evidence>
<dbReference type="Gene3D" id="2.40.110.10">
    <property type="entry name" value="Butyryl-CoA Dehydrogenase, subunit A, domain 2"/>
    <property type="match status" value="1"/>
</dbReference>
<dbReference type="Pfam" id="PF02770">
    <property type="entry name" value="Acyl-CoA_dh_M"/>
    <property type="match status" value="1"/>
</dbReference>
<dbReference type="SUPFAM" id="SSF56645">
    <property type="entry name" value="Acyl-CoA dehydrogenase NM domain-like"/>
    <property type="match status" value="1"/>
</dbReference>
<dbReference type="FunFam" id="1.20.140.10:FF:000001">
    <property type="entry name" value="Acyl-CoA dehydrogenase"/>
    <property type="match status" value="1"/>
</dbReference>
<dbReference type="GO" id="GO:0003995">
    <property type="term" value="F:acyl-CoA dehydrogenase activity"/>
    <property type="evidence" value="ECO:0007669"/>
    <property type="project" value="InterPro"/>
</dbReference>
<comment type="similarity">
    <text evidence="2 6">Belongs to the acyl-CoA dehydrogenase family.</text>
</comment>
<name>A0A437QVP4_9PROT</name>
<feature type="domain" description="Acyl-CoA dehydrogenase/oxidase C-terminal" evidence="7">
    <location>
        <begin position="399"/>
        <end position="548"/>
    </location>
</feature>
<evidence type="ECO:0000259" key="7">
    <source>
        <dbReference type="Pfam" id="PF00441"/>
    </source>
</evidence>
<keyword evidence="11" id="KW-1185">Reference proteome</keyword>
<dbReference type="RefSeq" id="WP_127763976.1">
    <property type="nucleotide sequence ID" value="NZ_SADE01000001.1"/>
</dbReference>
<keyword evidence="5 6" id="KW-0560">Oxidoreductase</keyword>
<evidence type="ECO:0000259" key="8">
    <source>
        <dbReference type="Pfam" id="PF02770"/>
    </source>
</evidence>